<accession>A0A6U0BDB7</accession>
<protein>
    <submittedName>
        <fullName evidence="1">Uncharacterized protein</fullName>
    </submittedName>
</protein>
<name>A0A6U0BDB7_9CHLO</name>
<gene>
    <name evidence="1" type="ORF">OMED0929_LOCUS1877</name>
</gene>
<sequence length="308" mass="31895">MTTRVIAPAATFALGAYAEKHGYVGAALASARDVHPTFRSGIDAVFGADAFATSGMSTAMTTMMGGDSSSSAVHAAGGAVEKAMRAVREMFGGLRDVAAPTLGAAPTAMTRSIATTTTTSKASSSVIGFGVPSAWTVFFAAGALTGCVVAYAVGPERCALEAKKALKKVKASAIRAKDACADALSAVLAFEFPVAIKEAFMNVREFISGASKQLAPLLKSSSDNLLSLIDASKGTTTAYAGKVTEFVGDFRVKYMDVAAIVVREKTIETYVAAKATTRKAYDKTKPVVSHAARVVREFVAHVIDSIKP</sequence>
<dbReference type="AlphaFoldDB" id="A0A6U0BDB7"/>
<dbReference type="EMBL" id="HBEW01002284">
    <property type="protein sequence ID" value="CAD8578705.1"/>
    <property type="molecule type" value="Transcribed_RNA"/>
</dbReference>
<evidence type="ECO:0000313" key="1">
    <source>
        <dbReference type="EMBL" id="CAD8578705.1"/>
    </source>
</evidence>
<organism evidence="1">
    <name type="scientific">Ostreococcus mediterraneus</name>
    <dbReference type="NCBI Taxonomy" id="1486918"/>
    <lineage>
        <taxon>Eukaryota</taxon>
        <taxon>Viridiplantae</taxon>
        <taxon>Chlorophyta</taxon>
        <taxon>Mamiellophyceae</taxon>
        <taxon>Mamiellales</taxon>
        <taxon>Bathycoccaceae</taxon>
        <taxon>Ostreococcus</taxon>
    </lineage>
</organism>
<reference evidence="1" key="1">
    <citation type="submission" date="2021-01" db="EMBL/GenBank/DDBJ databases">
        <authorList>
            <person name="Corre E."/>
            <person name="Pelletier E."/>
            <person name="Niang G."/>
            <person name="Scheremetjew M."/>
            <person name="Finn R."/>
            <person name="Kale V."/>
            <person name="Holt S."/>
            <person name="Cochrane G."/>
            <person name="Meng A."/>
            <person name="Brown T."/>
            <person name="Cohen L."/>
        </authorList>
    </citation>
    <scope>NUCLEOTIDE SEQUENCE</scope>
    <source>
        <strain evidence="1">Clade-D-RCC2572</strain>
    </source>
</reference>
<proteinExistence type="predicted"/>